<comment type="subcellular location">
    <subcellularLocation>
        <location evidence="2">Endoplasmic reticulum membrane</location>
        <topology evidence="2">Single-pass membrane protein</topology>
    </subcellularLocation>
</comment>
<evidence type="ECO:0000313" key="22">
    <source>
        <dbReference type="Proteomes" id="UP001195483"/>
    </source>
</evidence>
<dbReference type="InterPro" id="IPR020946">
    <property type="entry name" value="Flavin_mOase-like"/>
</dbReference>
<comment type="cofactor">
    <cofactor evidence="1 18 19">
        <name>FAD</name>
        <dbReference type="ChEBI" id="CHEBI:57692"/>
    </cofactor>
</comment>
<keyword evidence="11 18" id="KW-0503">Monooxygenase</keyword>
<reference evidence="21" key="2">
    <citation type="journal article" date="2021" name="Genome Biol. Evol.">
        <title>Developing a high-quality reference genome for a parasitic bivalve with doubly uniparental inheritance (Bivalvia: Unionida).</title>
        <authorList>
            <person name="Smith C.H."/>
        </authorList>
    </citation>
    <scope>NUCLEOTIDE SEQUENCE</scope>
    <source>
        <strain evidence="21">CHS0354</strain>
        <tissue evidence="21">Mantle</tissue>
    </source>
</reference>
<evidence type="ECO:0000256" key="13">
    <source>
        <dbReference type="ARBA" id="ARBA00045957"/>
    </source>
</evidence>
<proteinExistence type="inferred from homology"/>
<dbReference type="InterPro" id="IPR000960">
    <property type="entry name" value="Flavin_mOase"/>
</dbReference>
<comment type="catalytic activity">
    <reaction evidence="16">
        <text>trimethylamine + NADPH + O2 = trimethylamine N-oxide + NADP(+) + H2O</text>
        <dbReference type="Rhea" id="RHEA:31979"/>
        <dbReference type="ChEBI" id="CHEBI:15377"/>
        <dbReference type="ChEBI" id="CHEBI:15379"/>
        <dbReference type="ChEBI" id="CHEBI:15724"/>
        <dbReference type="ChEBI" id="CHEBI:57783"/>
        <dbReference type="ChEBI" id="CHEBI:58349"/>
        <dbReference type="ChEBI" id="CHEBI:58389"/>
        <dbReference type="EC" id="1.14.13.148"/>
    </reaction>
    <physiologicalReaction direction="left-to-right" evidence="16">
        <dbReference type="Rhea" id="RHEA:31980"/>
    </physiologicalReaction>
</comment>
<comment type="function">
    <text evidence="13">Broad spectrum monooxygenase that catalyzes the oxygenation of a wide variety of nitrogen- and sulfur-containing compounds including xenobiotics. Catalyzes the S-oxygenation of hypotaurine to produce taurine, an organic osmolyte involved in cell volume regulation as well as a variety of cytoprotective and developmental processes. In vitro, catalyzes the N-oxygenation of trimethylamine (TMA) to produce trimethylamine N-oxide (TMAO) and could therefore participate to the detoxification of this compound that is generated by the action of gut microbiota from dietary precursors such as choline, choline containing compounds, betaine or L-carnitine.</text>
</comment>
<evidence type="ECO:0000256" key="17">
    <source>
        <dbReference type="ARBA" id="ARBA00049443"/>
    </source>
</evidence>
<dbReference type="AlphaFoldDB" id="A0AAE0W6Y1"/>
<dbReference type="GO" id="GO:0050660">
    <property type="term" value="F:flavin adenine dinucleotide binding"/>
    <property type="evidence" value="ECO:0007669"/>
    <property type="project" value="InterPro"/>
</dbReference>
<comment type="caution">
    <text evidence="21">The sequence shown here is derived from an EMBL/GenBank/DDBJ whole genome shotgun (WGS) entry which is preliminary data.</text>
</comment>
<organism evidence="21 22">
    <name type="scientific">Potamilus streckersoni</name>
    <dbReference type="NCBI Taxonomy" id="2493646"/>
    <lineage>
        <taxon>Eukaryota</taxon>
        <taxon>Metazoa</taxon>
        <taxon>Spiralia</taxon>
        <taxon>Lophotrochozoa</taxon>
        <taxon>Mollusca</taxon>
        <taxon>Bivalvia</taxon>
        <taxon>Autobranchia</taxon>
        <taxon>Heteroconchia</taxon>
        <taxon>Palaeoheterodonta</taxon>
        <taxon>Unionida</taxon>
        <taxon>Unionoidea</taxon>
        <taxon>Unionidae</taxon>
        <taxon>Ambleminae</taxon>
        <taxon>Lampsilini</taxon>
        <taxon>Potamilus</taxon>
    </lineage>
</organism>
<dbReference type="PANTHER" id="PTHR23023">
    <property type="entry name" value="DIMETHYLANILINE MONOOXYGENASE"/>
    <property type="match status" value="1"/>
</dbReference>
<evidence type="ECO:0000256" key="14">
    <source>
        <dbReference type="ARBA" id="ARBA00047338"/>
    </source>
</evidence>
<keyword evidence="5 20" id="KW-0812">Transmembrane</keyword>
<keyword evidence="4 18" id="KW-0285">Flavoprotein</keyword>
<evidence type="ECO:0000256" key="1">
    <source>
        <dbReference type="ARBA" id="ARBA00001974"/>
    </source>
</evidence>
<evidence type="ECO:0000313" key="21">
    <source>
        <dbReference type="EMBL" id="KAK3603766.1"/>
    </source>
</evidence>
<dbReference type="Pfam" id="PF00743">
    <property type="entry name" value="FMO-like"/>
    <property type="match status" value="1"/>
</dbReference>
<dbReference type="GO" id="GO:0034899">
    <property type="term" value="F:trimethylamine monooxygenase activity"/>
    <property type="evidence" value="ECO:0007669"/>
    <property type="project" value="UniProtKB-EC"/>
</dbReference>
<evidence type="ECO:0000256" key="19">
    <source>
        <dbReference type="RuleBase" id="RU361177"/>
    </source>
</evidence>
<keyword evidence="22" id="KW-1185">Reference proteome</keyword>
<dbReference type="GO" id="GO:0004499">
    <property type="term" value="F:N,N-dimethylaniline monooxygenase activity"/>
    <property type="evidence" value="ECO:0007669"/>
    <property type="project" value="UniProtKB-UniRule"/>
</dbReference>
<evidence type="ECO:0000256" key="4">
    <source>
        <dbReference type="ARBA" id="ARBA00022630"/>
    </source>
</evidence>
<evidence type="ECO:0000256" key="9">
    <source>
        <dbReference type="ARBA" id="ARBA00022989"/>
    </source>
</evidence>
<keyword evidence="6 18" id="KW-0256">Endoplasmic reticulum</keyword>
<evidence type="ECO:0000256" key="11">
    <source>
        <dbReference type="ARBA" id="ARBA00023033"/>
    </source>
</evidence>
<sequence length="521" mass="59201">MECTIETEALVIGAGISGLAAAKCMTDAGFNVTVLERSGEVGGLWTFRENDYGVMRFTHINVSKHNYCFSDFPFPDNVPDYPHNTDMAQYIRDYMMHFKLDKLIKFNTKVFRIEREGDKWRVTTKYVKESGENDLVGDETTVYVTKYVAVATGHHAEPNYAKFLGQDSFKGQIIHSVKYKDARTNNMEEKRVLVVGIGNSAVDIATDLASTGRCKPVYISTRSGAWVIPNYVFGYATDLYACRMFFMWPHKLAEFVFETVIKLLNGNPKRWNLNPKMSPLQTQPTVSPTLIHHIQRGHIKVVPNIQRIEGSRVYFIDGQSAEFDQIIMCTGYKIELPFLSEDLRQNVLDSDNNSIKLYKNVFCPTIDPTLAFIGFVQPASGGVLTMSEIQARWFAEVCKGRVQLPSILQMEASIRTEQKQNAERYYHSARHTIQRDPILYNDEIAAMFGVKPEIWKHPDLAWRLLLSSCGAYQWRLQGPNSWAKAAEAVRKVPITDLMHYGGIIVLVLIGMFILFILSVIV</sequence>
<evidence type="ECO:0000256" key="12">
    <source>
        <dbReference type="ARBA" id="ARBA00023136"/>
    </source>
</evidence>
<evidence type="ECO:0000256" key="3">
    <source>
        <dbReference type="ARBA" id="ARBA00009183"/>
    </source>
</evidence>
<dbReference type="InterPro" id="IPR050346">
    <property type="entry name" value="FMO-like"/>
</dbReference>
<dbReference type="GO" id="GO:0050661">
    <property type="term" value="F:NADP binding"/>
    <property type="evidence" value="ECO:0007669"/>
    <property type="project" value="InterPro"/>
</dbReference>
<evidence type="ECO:0000256" key="15">
    <source>
        <dbReference type="ARBA" id="ARBA00048041"/>
    </source>
</evidence>
<name>A0AAE0W6Y1_9BIVA</name>
<dbReference type="FunFam" id="3.50.50.60:FF:000159">
    <property type="entry name" value="Dimethylaniline monooxygenase [N-oxide-forming]"/>
    <property type="match status" value="1"/>
</dbReference>
<evidence type="ECO:0000256" key="18">
    <source>
        <dbReference type="PIRNR" id="PIRNR000332"/>
    </source>
</evidence>
<evidence type="ECO:0000256" key="2">
    <source>
        <dbReference type="ARBA" id="ARBA00004389"/>
    </source>
</evidence>
<dbReference type="EC" id="1.-.-.-" evidence="19"/>
<evidence type="ECO:0000256" key="7">
    <source>
        <dbReference type="ARBA" id="ARBA00022827"/>
    </source>
</evidence>
<keyword evidence="12 18" id="KW-0472">Membrane</keyword>
<comment type="catalytic activity">
    <reaction evidence="17">
        <text>N,N-dimethylaniline + NADPH + O2 + H(+) = N,N-dimethylaniline N-oxide + NADP(+) + H2O</text>
        <dbReference type="Rhea" id="RHEA:24468"/>
        <dbReference type="ChEBI" id="CHEBI:15377"/>
        <dbReference type="ChEBI" id="CHEBI:15378"/>
        <dbReference type="ChEBI" id="CHEBI:15379"/>
        <dbReference type="ChEBI" id="CHEBI:16269"/>
        <dbReference type="ChEBI" id="CHEBI:17735"/>
        <dbReference type="ChEBI" id="CHEBI:57783"/>
        <dbReference type="ChEBI" id="CHEBI:58349"/>
        <dbReference type="EC" id="1.14.13.8"/>
    </reaction>
    <physiologicalReaction direction="left-to-right" evidence="17">
        <dbReference type="Rhea" id="RHEA:24469"/>
    </physiologicalReaction>
</comment>
<reference evidence="21" key="3">
    <citation type="submission" date="2023-05" db="EMBL/GenBank/DDBJ databases">
        <authorList>
            <person name="Smith C.H."/>
        </authorList>
    </citation>
    <scope>NUCLEOTIDE SEQUENCE</scope>
    <source>
        <strain evidence="21">CHS0354</strain>
        <tissue evidence="21">Mantle</tissue>
    </source>
</reference>
<protein>
    <recommendedName>
        <fullName evidence="19">Flavin-containing monooxygenase</fullName>
        <ecNumber evidence="19">1.-.-.-</ecNumber>
    </recommendedName>
</protein>
<gene>
    <name evidence="21" type="ORF">CHS0354_023385</name>
</gene>
<evidence type="ECO:0000256" key="5">
    <source>
        <dbReference type="ARBA" id="ARBA00022692"/>
    </source>
</evidence>
<comment type="catalytic activity">
    <reaction evidence="15">
        <text>hypotaurine + NADPH + O2 + H(+) = taurine + NADP(+) + H2O</text>
        <dbReference type="Rhea" id="RHEA:69819"/>
        <dbReference type="ChEBI" id="CHEBI:15377"/>
        <dbReference type="ChEBI" id="CHEBI:15378"/>
        <dbReference type="ChEBI" id="CHEBI:15379"/>
        <dbReference type="ChEBI" id="CHEBI:57783"/>
        <dbReference type="ChEBI" id="CHEBI:57853"/>
        <dbReference type="ChEBI" id="CHEBI:58349"/>
        <dbReference type="ChEBI" id="CHEBI:507393"/>
        <dbReference type="EC" id="1.14.13.8"/>
    </reaction>
    <physiologicalReaction direction="left-to-right" evidence="15">
        <dbReference type="Rhea" id="RHEA:69820"/>
    </physiologicalReaction>
</comment>
<evidence type="ECO:0000256" key="16">
    <source>
        <dbReference type="ARBA" id="ARBA00048088"/>
    </source>
</evidence>
<dbReference type="PIRSF" id="PIRSF000332">
    <property type="entry name" value="FMO"/>
    <property type="match status" value="1"/>
</dbReference>
<dbReference type="InterPro" id="IPR036188">
    <property type="entry name" value="FAD/NAD-bd_sf"/>
</dbReference>
<keyword evidence="10 18" id="KW-0560">Oxidoreductase</keyword>
<reference evidence="21" key="1">
    <citation type="journal article" date="2021" name="Genome Biol. Evol.">
        <title>A High-Quality Reference Genome for a Parasitic Bivalve with Doubly Uniparental Inheritance (Bivalvia: Unionida).</title>
        <authorList>
            <person name="Smith C.H."/>
        </authorList>
    </citation>
    <scope>NUCLEOTIDE SEQUENCE</scope>
    <source>
        <strain evidence="21">CHS0354</strain>
    </source>
</reference>
<dbReference type="GO" id="GO:0005789">
    <property type="term" value="C:endoplasmic reticulum membrane"/>
    <property type="evidence" value="ECO:0007669"/>
    <property type="project" value="UniProtKB-SubCell"/>
</dbReference>
<keyword evidence="8 18" id="KW-0521">NADP</keyword>
<dbReference type="EMBL" id="JAEAOA010001410">
    <property type="protein sequence ID" value="KAK3603766.1"/>
    <property type="molecule type" value="Genomic_DNA"/>
</dbReference>
<dbReference type="PRINTS" id="PR00370">
    <property type="entry name" value="FMOXYGENASE"/>
</dbReference>
<evidence type="ECO:0000256" key="8">
    <source>
        <dbReference type="ARBA" id="ARBA00022857"/>
    </source>
</evidence>
<dbReference type="SUPFAM" id="SSF51905">
    <property type="entry name" value="FAD/NAD(P)-binding domain"/>
    <property type="match status" value="2"/>
</dbReference>
<comment type="catalytic activity">
    <reaction evidence="14">
        <text>hypotaurine + NADH + O2 + H(+) = taurine + NAD(+) + H2O</text>
        <dbReference type="Rhea" id="RHEA:74111"/>
        <dbReference type="ChEBI" id="CHEBI:15377"/>
        <dbReference type="ChEBI" id="CHEBI:15378"/>
        <dbReference type="ChEBI" id="CHEBI:15379"/>
        <dbReference type="ChEBI" id="CHEBI:57540"/>
        <dbReference type="ChEBI" id="CHEBI:57853"/>
        <dbReference type="ChEBI" id="CHEBI:57945"/>
        <dbReference type="ChEBI" id="CHEBI:507393"/>
        <dbReference type="EC" id="1.14.13.8"/>
    </reaction>
    <physiologicalReaction direction="left-to-right" evidence="14">
        <dbReference type="Rhea" id="RHEA:74112"/>
    </physiologicalReaction>
</comment>
<accession>A0AAE0W6Y1</accession>
<feature type="transmembrane region" description="Helical" evidence="20">
    <location>
        <begin position="497"/>
        <end position="520"/>
    </location>
</feature>
<dbReference type="Gene3D" id="3.50.50.60">
    <property type="entry name" value="FAD/NAD(P)-binding domain"/>
    <property type="match status" value="1"/>
</dbReference>
<keyword evidence="9 20" id="KW-1133">Transmembrane helix</keyword>
<evidence type="ECO:0000256" key="6">
    <source>
        <dbReference type="ARBA" id="ARBA00022824"/>
    </source>
</evidence>
<evidence type="ECO:0000256" key="10">
    <source>
        <dbReference type="ARBA" id="ARBA00023002"/>
    </source>
</evidence>
<dbReference type="Proteomes" id="UP001195483">
    <property type="component" value="Unassembled WGS sequence"/>
</dbReference>
<keyword evidence="7 18" id="KW-0274">FAD</keyword>
<evidence type="ECO:0000256" key="20">
    <source>
        <dbReference type="SAM" id="Phobius"/>
    </source>
</evidence>
<comment type="similarity">
    <text evidence="3 18 19">Belongs to the FMO family.</text>
</comment>